<evidence type="ECO:0008006" key="4">
    <source>
        <dbReference type="Google" id="ProtNLM"/>
    </source>
</evidence>
<evidence type="ECO:0000313" key="1">
    <source>
        <dbReference type="EMBL" id="MBO1862119.1"/>
    </source>
</evidence>
<proteinExistence type="predicted"/>
<protein>
    <recommendedName>
        <fullName evidence="4">YdhR family protein</fullName>
    </recommendedName>
</protein>
<dbReference type="SUPFAM" id="SSF54909">
    <property type="entry name" value="Dimeric alpha+beta barrel"/>
    <property type="match status" value="1"/>
</dbReference>
<accession>A0A939S0C3</accession>
<dbReference type="KEGG" id="bban:J4G43_012545"/>
<dbReference type="EMBL" id="JAGEMI010000001">
    <property type="protein sequence ID" value="MBO1862119.1"/>
    <property type="molecule type" value="Genomic_DNA"/>
</dbReference>
<evidence type="ECO:0000313" key="2">
    <source>
        <dbReference type="EMBL" id="UEM14980.1"/>
    </source>
</evidence>
<reference evidence="2 3" key="2">
    <citation type="journal article" date="2022" name="Int. J. Syst. Evol. Microbiol.">
        <title>Strains of Bradyrhizobium barranii sp. nov. associated with legumes native to Canada are symbionts of soybeans and belong to different subspecies (subsp. barranii subsp. nov. and subsp. apii subsp. nov.) and symbiovars (sv. glycinearum and sv. septentrionale).</title>
        <authorList>
            <person name="Bromfield E.S.P."/>
            <person name="Cloutier S."/>
            <person name="Wasai-Hara S."/>
            <person name="Minamisawa K."/>
        </authorList>
    </citation>
    <scope>NUCLEOTIDE SEQUENCE [LARGE SCALE GENOMIC DNA]</scope>
    <source>
        <strain evidence="2 3">144S4</strain>
    </source>
</reference>
<evidence type="ECO:0000313" key="3">
    <source>
        <dbReference type="Proteomes" id="UP000664702"/>
    </source>
</evidence>
<gene>
    <name evidence="2" type="ORF">J4G43_012545</name>
    <name evidence="1" type="ORF">J4G43_14665</name>
</gene>
<reference evidence="1" key="1">
    <citation type="submission" date="2021-03" db="EMBL/GenBank/DDBJ databases">
        <title>Whole Genome Sequence of Bradyrhizobium sp. Strain 144S4.</title>
        <authorList>
            <person name="Bromfield E.S.P."/>
            <person name="Cloutier S."/>
        </authorList>
    </citation>
    <scope>NUCLEOTIDE SEQUENCE [LARGE SCALE GENOMIC DNA]</scope>
    <source>
        <strain evidence="1">144S4</strain>
    </source>
</reference>
<dbReference type="InterPro" id="IPR011008">
    <property type="entry name" value="Dimeric_a/b-barrel"/>
</dbReference>
<dbReference type="Gene3D" id="3.30.70.100">
    <property type="match status" value="1"/>
</dbReference>
<dbReference type="EMBL" id="CP086136">
    <property type="protein sequence ID" value="UEM14980.1"/>
    <property type="molecule type" value="Genomic_DNA"/>
</dbReference>
<organism evidence="1">
    <name type="scientific">Bradyrhizobium barranii subsp. barranii</name>
    <dbReference type="NCBI Taxonomy" id="2823807"/>
    <lineage>
        <taxon>Bacteria</taxon>
        <taxon>Pseudomonadati</taxon>
        <taxon>Pseudomonadota</taxon>
        <taxon>Alphaproteobacteria</taxon>
        <taxon>Hyphomicrobiales</taxon>
        <taxon>Nitrobacteraceae</taxon>
        <taxon>Bradyrhizobium</taxon>
        <taxon>Bradyrhizobium barranii</taxon>
    </lineage>
</organism>
<dbReference type="AlphaFoldDB" id="A0A939S0C3"/>
<dbReference type="Proteomes" id="UP000664702">
    <property type="component" value="Chromosome"/>
</dbReference>
<sequence>MITAVVRYTLPPQIDHAACREHFHKIAPNFRGVTGLISKHFIWSESGWAGGGVYQWERIEDATAFYTGPWLEGIIQRYGMKPQIDFYEVFAVTDNTRGKVELFEEAVAPNDPSR</sequence>
<dbReference type="RefSeq" id="WP_208084980.1">
    <property type="nucleotide sequence ID" value="NZ_CP086136.1"/>
</dbReference>
<name>A0A939S0C3_9BRAD</name>